<accession>A0A0L7LQS1</accession>
<evidence type="ECO:0000313" key="2">
    <source>
        <dbReference type="Proteomes" id="UP000037510"/>
    </source>
</evidence>
<organism evidence="1 2">
    <name type="scientific">Operophtera brumata</name>
    <name type="common">Winter moth</name>
    <name type="synonym">Phalaena brumata</name>
    <dbReference type="NCBI Taxonomy" id="104452"/>
    <lineage>
        <taxon>Eukaryota</taxon>
        <taxon>Metazoa</taxon>
        <taxon>Ecdysozoa</taxon>
        <taxon>Arthropoda</taxon>
        <taxon>Hexapoda</taxon>
        <taxon>Insecta</taxon>
        <taxon>Pterygota</taxon>
        <taxon>Neoptera</taxon>
        <taxon>Endopterygota</taxon>
        <taxon>Lepidoptera</taxon>
        <taxon>Glossata</taxon>
        <taxon>Ditrysia</taxon>
        <taxon>Geometroidea</taxon>
        <taxon>Geometridae</taxon>
        <taxon>Larentiinae</taxon>
        <taxon>Operophtera</taxon>
    </lineage>
</organism>
<evidence type="ECO:0000313" key="1">
    <source>
        <dbReference type="EMBL" id="KOB77780.1"/>
    </source>
</evidence>
<name>A0A0L7LQS1_OPEBR</name>
<dbReference type="AlphaFoldDB" id="A0A0L7LQS1"/>
<keyword evidence="2" id="KW-1185">Reference proteome</keyword>
<comment type="caution">
    <text evidence="1">The sequence shown here is derived from an EMBL/GenBank/DDBJ whole genome shotgun (WGS) entry which is preliminary data.</text>
</comment>
<proteinExistence type="predicted"/>
<gene>
    <name evidence="1" type="ORF">OBRU01_03475</name>
</gene>
<protein>
    <submittedName>
        <fullName evidence="1">Survivin-1</fullName>
    </submittedName>
</protein>
<reference evidence="1 2" key="1">
    <citation type="journal article" date="2015" name="Genome Biol. Evol.">
        <title>The genome of winter moth (Operophtera brumata) provides a genomic perspective on sexual dimorphism and phenology.</title>
        <authorList>
            <person name="Derks M.F."/>
            <person name="Smit S."/>
            <person name="Salis L."/>
            <person name="Schijlen E."/>
            <person name="Bossers A."/>
            <person name="Mateman C."/>
            <person name="Pijl A.S."/>
            <person name="de Ridder D."/>
            <person name="Groenen M.A."/>
            <person name="Visser M.E."/>
            <person name="Megens H.J."/>
        </authorList>
    </citation>
    <scope>NUCLEOTIDE SEQUENCE [LARGE SCALE GENOMIC DNA]</scope>
    <source>
        <strain evidence="1">WM2013NL</strain>
        <tissue evidence="1">Head and thorax</tissue>
    </source>
</reference>
<dbReference type="EMBL" id="JTDY01000306">
    <property type="protein sequence ID" value="KOB77780.1"/>
    <property type="molecule type" value="Genomic_DNA"/>
</dbReference>
<dbReference type="STRING" id="104452.A0A0L7LQS1"/>
<dbReference type="Proteomes" id="UP000037510">
    <property type="component" value="Unassembled WGS sequence"/>
</dbReference>
<sequence>MLKIVCAVWARDSEPGAAYDLQATLLRLAQPLLQMLSARHSHHAHPLYESIAYHSASWIRTYGVGNIAPAADSGADARVAGLLADVVRGAAMQKVIVKLLDNPEALARFIDEGGLELAVDKLTSKHLSGPSHKQGLVSSLMNYLKLPPQLINMSTPAGKKSQPAIVETVNGLFNIAPLCTISCGNPTAQAADVLLEGGGTATSGRGACAARRVRAAAWSYHFFSADDASLALTLTLPYAVRLHEFVRAVGVEAGCGGTLAPLGAPQDTSGMTFIRLVIARPVVATTVQLRLYKPRDSSNMGLLQLRLLAAPAFSVAVIAPPTPT</sequence>